<dbReference type="EMBL" id="JAOPHQ010003501">
    <property type="protein sequence ID" value="KAK0142697.1"/>
    <property type="molecule type" value="Genomic_DNA"/>
</dbReference>
<dbReference type="GO" id="GO:1990879">
    <property type="term" value="C:CST complex"/>
    <property type="evidence" value="ECO:0007669"/>
    <property type="project" value="InterPro"/>
</dbReference>
<dbReference type="GO" id="GO:0003697">
    <property type="term" value="F:single-stranded DNA binding"/>
    <property type="evidence" value="ECO:0007669"/>
    <property type="project" value="InterPro"/>
</dbReference>
<evidence type="ECO:0000313" key="1">
    <source>
        <dbReference type="EMBL" id="KAK0142697.1"/>
    </source>
</evidence>
<dbReference type="InterPro" id="IPR029146">
    <property type="entry name" value="Ten1_animal_plant"/>
</dbReference>
<dbReference type="InterPro" id="IPR012340">
    <property type="entry name" value="NA-bd_OB-fold"/>
</dbReference>
<organism evidence="1 2">
    <name type="scientific">Merluccius polli</name>
    <name type="common">Benguela hake</name>
    <name type="synonym">Merluccius cadenati</name>
    <dbReference type="NCBI Taxonomy" id="89951"/>
    <lineage>
        <taxon>Eukaryota</taxon>
        <taxon>Metazoa</taxon>
        <taxon>Chordata</taxon>
        <taxon>Craniata</taxon>
        <taxon>Vertebrata</taxon>
        <taxon>Euteleostomi</taxon>
        <taxon>Actinopterygii</taxon>
        <taxon>Neopterygii</taxon>
        <taxon>Teleostei</taxon>
        <taxon>Neoteleostei</taxon>
        <taxon>Acanthomorphata</taxon>
        <taxon>Zeiogadaria</taxon>
        <taxon>Gadariae</taxon>
        <taxon>Gadiformes</taxon>
        <taxon>Gadoidei</taxon>
        <taxon>Merlucciidae</taxon>
        <taxon>Merluccius</taxon>
    </lineage>
</organism>
<proteinExistence type="predicted"/>
<dbReference type="Proteomes" id="UP001174136">
    <property type="component" value="Unassembled WGS sequence"/>
</dbReference>
<dbReference type="Gene3D" id="2.40.50.140">
    <property type="entry name" value="Nucleic acid-binding proteins"/>
    <property type="match status" value="1"/>
</dbReference>
<sequence>MTKKSLALKKTFKHASRSSCGLFSLGNKHWLPARRRIRKDIWQAKSEATLSTQYASAQHKVVVHTLFVEPFDAIIGAQYMVLGEIENSEGGGVVVRARVLNCVDGVNLVLFQKAVNQQRSFFQERESKVTPPN</sequence>
<comment type="caution">
    <text evidence="1">The sequence shown here is derived from an EMBL/GenBank/DDBJ whole genome shotgun (WGS) entry which is preliminary data.</text>
</comment>
<dbReference type="Pfam" id="PF15490">
    <property type="entry name" value="Ten1_2"/>
    <property type="match status" value="1"/>
</dbReference>
<dbReference type="GO" id="GO:0042162">
    <property type="term" value="F:telomeric DNA binding"/>
    <property type="evidence" value="ECO:0007669"/>
    <property type="project" value="TreeGrafter"/>
</dbReference>
<reference evidence="1" key="1">
    <citation type="journal article" date="2023" name="Front. Mar. Sci.">
        <title>A new Merluccius polli reference genome to investigate the effects of global change in West African waters.</title>
        <authorList>
            <person name="Mateo J.L."/>
            <person name="Blanco-Fernandez C."/>
            <person name="Garcia-Vazquez E."/>
            <person name="Machado-Schiaffino G."/>
        </authorList>
    </citation>
    <scope>NUCLEOTIDE SEQUENCE</scope>
    <source>
        <strain evidence="1">C29</strain>
        <tissue evidence="1">Fin</tissue>
    </source>
</reference>
<keyword evidence="2" id="KW-1185">Reference proteome</keyword>
<evidence type="ECO:0000313" key="2">
    <source>
        <dbReference type="Proteomes" id="UP001174136"/>
    </source>
</evidence>
<dbReference type="AlphaFoldDB" id="A0AA47MMH7"/>
<protein>
    <submittedName>
        <fullName evidence="1">CST complex subunit TEN1</fullName>
    </submittedName>
</protein>
<dbReference type="GO" id="GO:0032211">
    <property type="term" value="P:negative regulation of telomere maintenance via telomerase"/>
    <property type="evidence" value="ECO:0007669"/>
    <property type="project" value="TreeGrafter"/>
</dbReference>
<gene>
    <name evidence="1" type="primary">TEN1_1</name>
    <name evidence="1" type="ORF">N1851_019368</name>
</gene>
<accession>A0AA47MMH7</accession>
<dbReference type="GO" id="GO:0010521">
    <property type="term" value="F:telomerase inhibitor activity"/>
    <property type="evidence" value="ECO:0007669"/>
    <property type="project" value="TreeGrafter"/>
</dbReference>
<dbReference type="PANTHER" id="PTHR33905">
    <property type="entry name" value="CST COMPLEX SUBUNIT TEN1"/>
    <property type="match status" value="1"/>
</dbReference>
<dbReference type="PANTHER" id="PTHR33905:SF1">
    <property type="entry name" value="CST COMPLEX SUBUNIT TEN1"/>
    <property type="match status" value="1"/>
</dbReference>
<name>A0AA47MMH7_MERPO</name>